<dbReference type="Gene3D" id="2.70.70.10">
    <property type="entry name" value="Glucose Permease (Domain IIA)"/>
    <property type="match status" value="1"/>
</dbReference>
<dbReference type="OrthoDB" id="4859523at2"/>
<dbReference type="InterPro" id="IPR050570">
    <property type="entry name" value="Cell_wall_metabolism_enzyme"/>
</dbReference>
<dbReference type="Pfam" id="PF01551">
    <property type="entry name" value="Peptidase_M23"/>
    <property type="match status" value="1"/>
</dbReference>
<dbReference type="SUPFAM" id="SSF51261">
    <property type="entry name" value="Duplicated hybrid motif"/>
    <property type="match status" value="1"/>
</dbReference>
<evidence type="ECO:0000313" key="3">
    <source>
        <dbReference type="EMBL" id="SCG72529.1"/>
    </source>
</evidence>
<gene>
    <name evidence="3" type="ORF">GA0070213_112207</name>
</gene>
<protein>
    <submittedName>
        <fullName evidence="3">Peptidase family M23</fullName>
    </submittedName>
</protein>
<keyword evidence="4" id="KW-1185">Reference proteome</keyword>
<evidence type="ECO:0000259" key="2">
    <source>
        <dbReference type="Pfam" id="PF01551"/>
    </source>
</evidence>
<evidence type="ECO:0000313" key="4">
    <source>
        <dbReference type="Proteomes" id="UP000199360"/>
    </source>
</evidence>
<keyword evidence="1" id="KW-0732">Signal</keyword>
<evidence type="ECO:0000256" key="1">
    <source>
        <dbReference type="SAM" id="SignalP"/>
    </source>
</evidence>
<dbReference type="InterPro" id="IPR011055">
    <property type="entry name" value="Dup_hybrid_motif"/>
</dbReference>
<name>A0A1C5JQM2_9ACTN</name>
<accession>A0A1C5JQM2</accession>
<dbReference type="Proteomes" id="UP000199360">
    <property type="component" value="Unassembled WGS sequence"/>
</dbReference>
<proteinExistence type="predicted"/>
<dbReference type="STRING" id="745366.GA0070213_112207"/>
<feature type="chain" id="PRO_5038334612" evidence="1">
    <location>
        <begin position="26"/>
        <end position="184"/>
    </location>
</feature>
<dbReference type="PANTHER" id="PTHR21666">
    <property type="entry name" value="PEPTIDASE-RELATED"/>
    <property type="match status" value="1"/>
</dbReference>
<dbReference type="CDD" id="cd12797">
    <property type="entry name" value="M23_peptidase"/>
    <property type="match status" value="1"/>
</dbReference>
<dbReference type="EMBL" id="FMDM01000012">
    <property type="protein sequence ID" value="SCG72529.1"/>
    <property type="molecule type" value="Genomic_DNA"/>
</dbReference>
<dbReference type="PANTHER" id="PTHR21666:SF270">
    <property type="entry name" value="MUREIN HYDROLASE ACTIVATOR ENVC"/>
    <property type="match status" value="1"/>
</dbReference>
<sequence length="184" mass="19256">MRRTFLRVLMIFGLMAGGLGLGAGAAPTAALAAYGAVKWPATGVITGKVDDRCPGYDNHDGYDIAGNYRSVVSAAYSGSVSYVGWDAGGYGNFVIISHASGWSTLYGHLDGYVSRMRVGEYFNRGDGIGYMGYTGGVSPPGVGGTHLHFEMLRYDSPQVWNSAGSCGQSVTRGGAVPFDFAGLN</sequence>
<dbReference type="GO" id="GO:0004222">
    <property type="term" value="F:metalloendopeptidase activity"/>
    <property type="evidence" value="ECO:0007669"/>
    <property type="project" value="TreeGrafter"/>
</dbReference>
<feature type="signal peptide" evidence="1">
    <location>
        <begin position="1"/>
        <end position="25"/>
    </location>
</feature>
<dbReference type="RefSeq" id="WP_091068224.1">
    <property type="nucleotide sequence ID" value="NZ_FMDM01000012.1"/>
</dbReference>
<organism evidence="3 4">
    <name type="scientific">Micromonospora humi</name>
    <dbReference type="NCBI Taxonomy" id="745366"/>
    <lineage>
        <taxon>Bacteria</taxon>
        <taxon>Bacillati</taxon>
        <taxon>Actinomycetota</taxon>
        <taxon>Actinomycetes</taxon>
        <taxon>Micromonosporales</taxon>
        <taxon>Micromonosporaceae</taxon>
        <taxon>Micromonospora</taxon>
    </lineage>
</organism>
<reference evidence="4" key="1">
    <citation type="submission" date="2016-06" db="EMBL/GenBank/DDBJ databases">
        <authorList>
            <person name="Varghese N."/>
            <person name="Submissions Spin"/>
        </authorList>
    </citation>
    <scope>NUCLEOTIDE SEQUENCE [LARGE SCALE GENOMIC DNA]</scope>
    <source>
        <strain evidence="4">DSM 45647</strain>
    </source>
</reference>
<dbReference type="AlphaFoldDB" id="A0A1C5JQM2"/>
<dbReference type="InterPro" id="IPR016047">
    <property type="entry name" value="M23ase_b-sheet_dom"/>
</dbReference>
<feature type="domain" description="M23ase beta-sheet core" evidence="2">
    <location>
        <begin position="58"/>
        <end position="156"/>
    </location>
</feature>